<comment type="caution">
    <text evidence="5">The sequence shown here is derived from an EMBL/GenBank/DDBJ whole genome shotgun (WGS) entry which is preliminary data.</text>
</comment>
<dbReference type="RefSeq" id="WP_079439600.1">
    <property type="nucleotide sequence ID" value="NZ_JBLZIA010000004.1"/>
</dbReference>
<evidence type="ECO:0000313" key="5">
    <source>
        <dbReference type="EMBL" id="OPJ62306.1"/>
    </source>
</evidence>
<evidence type="ECO:0000313" key="7">
    <source>
        <dbReference type="Proteomes" id="UP000191056"/>
    </source>
</evidence>
<evidence type="ECO:0000313" key="8">
    <source>
        <dbReference type="Proteomes" id="UP000265930"/>
    </source>
</evidence>
<accession>A0A1V4IQU2</accession>
<keyword evidence="2" id="KW-0540">Nuclease</keyword>
<keyword evidence="1" id="KW-1277">Toxin-antitoxin system</keyword>
<dbReference type="Proteomes" id="UP000265930">
    <property type="component" value="Unassembled WGS sequence"/>
</dbReference>
<dbReference type="GO" id="GO:0110001">
    <property type="term" value="C:toxin-antitoxin complex"/>
    <property type="evidence" value="ECO:0007669"/>
    <property type="project" value="InterPro"/>
</dbReference>
<dbReference type="InterPro" id="IPR037038">
    <property type="entry name" value="HepT-like_sf"/>
</dbReference>
<comment type="similarity">
    <text evidence="4">Belongs to the HepT RNase toxin family.</text>
</comment>
<dbReference type="InterPro" id="IPR008201">
    <property type="entry name" value="HepT-like"/>
</dbReference>
<proteinExistence type="inferred from homology"/>
<evidence type="ECO:0000256" key="4">
    <source>
        <dbReference type="ARBA" id="ARBA00024207"/>
    </source>
</evidence>
<organism evidence="5 7">
    <name type="scientific">Clostridium chromiireducens</name>
    <dbReference type="NCBI Taxonomy" id="225345"/>
    <lineage>
        <taxon>Bacteria</taxon>
        <taxon>Bacillati</taxon>
        <taxon>Bacillota</taxon>
        <taxon>Clostridia</taxon>
        <taxon>Eubacteriales</taxon>
        <taxon>Clostridiaceae</taxon>
        <taxon>Clostridium</taxon>
    </lineage>
</organism>
<dbReference type="Proteomes" id="UP000191056">
    <property type="component" value="Unassembled WGS sequence"/>
</dbReference>
<sequence>MNQERLMKIIEDLQECTSDIEECVSILSNNKDNKIMIKLAKSSLRQLFVSFHTILEELCSLILKEIKKYKIGISLYDSLVILNDEHIIDGQLFSFLEKSRLLRNRISHRYKEPTHEELYEHIVEHKENFEKIFTIAKKYLDYK</sequence>
<keyword evidence="3" id="KW-0378">Hydrolase</keyword>
<dbReference type="AlphaFoldDB" id="A0A1V4IQU2"/>
<reference evidence="5 7" key="1">
    <citation type="submission" date="2017-03" db="EMBL/GenBank/DDBJ databases">
        <title>Genome sequence of Clostridium chromiireducens DSM 23318.</title>
        <authorList>
            <person name="Poehlein A."/>
            <person name="Daniel R."/>
        </authorList>
    </citation>
    <scope>NUCLEOTIDE SEQUENCE [LARGE SCALE GENOMIC DNA]</scope>
    <source>
        <strain evidence="5 7">DSM 23318</strain>
    </source>
</reference>
<dbReference type="EMBL" id="MZGT01000024">
    <property type="protein sequence ID" value="OPJ62306.1"/>
    <property type="molecule type" value="Genomic_DNA"/>
</dbReference>
<dbReference type="Gene3D" id="1.20.120.580">
    <property type="entry name" value="bsu32300-like"/>
    <property type="match status" value="1"/>
</dbReference>
<keyword evidence="7" id="KW-1185">Reference proteome</keyword>
<evidence type="ECO:0000256" key="1">
    <source>
        <dbReference type="ARBA" id="ARBA00022649"/>
    </source>
</evidence>
<dbReference type="STRING" id="225345.CLCHR_20420"/>
<dbReference type="GO" id="GO:0016787">
    <property type="term" value="F:hydrolase activity"/>
    <property type="evidence" value="ECO:0007669"/>
    <property type="project" value="UniProtKB-KW"/>
</dbReference>
<evidence type="ECO:0000256" key="2">
    <source>
        <dbReference type="ARBA" id="ARBA00022722"/>
    </source>
</evidence>
<reference evidence="6 8" key="2">
    <citation type="submission" date="2018-08" db="EMBL/GenBank/DDBJ databases">
        <title>Genome of Clostridium chromiireducens C1, DSM12136.</title>
        <authorList>
            <person name="Xing M."/>
            <person name="Wei Y."/>
            <person name="Ang E.L."/>
            <person name="Zhao H."/>
            <person name="Zhang Y."/>
        </authorList>
    </citation>
    <scope>NUCLEOTIDE SEQUENCE [LARGE SCALE GENOMIC DNA]</scope>
    <source>
        <strain evidence="6 8">C1</strain>
    </source>
</reference>
<gene>
    <name evidence="5" type="ORF">CLCHR_20420</name>
    <name evidence="6" type="ORF">D2A34_15740</name>
</gene>
<evidence type="ECO:0000313" key="6">
    <source>
        <dbReference type="EMBL" id="RII34590.1"/>
    </source>
</evidence>
<name>A0A1V4IQU2_9CLOT</name>
<dbReference type="Pfam" id="PF01934">
    <property type="entry name" value="HepT-like"/>
    <property type="match status" value="1"/>
</dbReference>
<dbReference type="EMBL" id="QXDJ01000003">
    <property type="protein sequence ID" value="RII34590.1"/>
    <property type="molecule type" value="Genomic_DNA"/>
</dbReference>
<dbReference type="GO" id="GO:0004540">
    <property type="term" value="F:RNA nuclease activity"/>
    <property type="evidence" value="ECO:0007669"/>
    <property type="project" value="InterPro"/>
</dbReference>
<evidence type="ECO:0000256" key="3">
    <source>
        <dbReference type="ARBA" id="ARBA00022801"/>
    </source>
</evidence>
<dbReference type="OrthoDB" id="1907490at2"/>
<protein>
    <submittedName>
        <fullName evidence="6">DUF86 domain-containing protein</fullName>
    </submittedName>
</protein>